<dbReference type="Pfam" id="PF01841">
    <property type="entry name" value="Transglut_core"/>
    <property type="match status" value="1"/>
</dbReference>
<protein>
    <recommendedName>
        <fullName evidence="1">Transglutaminase-like domain-containing protein</fullName>
    </recommendedName>
</protein>
<evidence type="ECO:0000259" key="1">
    <source>
        <dbReference type="SMART" id="SM00460"/>
    </source>
</evidence>
<dbReference type="InterPro" id="IPR038765">
    <property type="entry name" value="Papain-like_cys_pep_sf"/>
</dbReference>
<dbReference type="Proteomes" id="UP001501844">
    <property type="component" value="Unassembled WGS sequence"/>
</dbReference>
<dbReference type="PANTHER" id="PTHR46333">
    <property type="entry name" value="CYTOKINESIS PROTEIN 3"/>
    <property type="match status" value="1"/>
</dbReference>
<reference evidence="3" key="1">
    <citation type="journal article" date="2019" name="Int. J. Syst. Evol. Microbiol.">
        <title>The Global Catalogue of Microorganisms (GCM) 10K type strain sequencing project: providing services to taxonomists for standard genome sequencing and annotation.</title>
        <authorList>
            <consortium name="The Broad Institute Genomics Platform"/>
            <consortium name="The Broad Institute Genome Sequencing Center for Infectious Disease"/>
            <person name="Wu L."/>
            <person name="Ma J."/>
        </authorList>
    </citation>
    <scope>NUCLEOTIDE SEQUENCE [LARGE SCALE GENOMIC DNA]</scope>
    <source>
        <strain evidence="3">JCM 17917</strain>
    </source>
</reference>
<proteinExistence type="predicted"/>
<dbReference type="InterPro" id="IPR002931">
    <property type="entry name" value="Transglutaminase-like"/>
</dbReference>
<dbReference type="PANTHER" id="PTHR46333:SF2">
    <property type="entry name" value="CYTOKINESIS PROTEIN 3"/>
    <property type="match status" value="1"/>
</dbReference>
<gene>
    <name evidence="2" type="ORF">GCM10023183_04000</name>
</gene>
<accession>A0ABP8F7W6</accession>
<feature type="domain" description="Transglutaminase-like" evidence="1">
    <location>
        <begin position="87"/>
        <end position="156"/>
    </location>
</feature>
<sequence length="342" mass="39465">MLAWCFAHESKAQSIDRIIYYDIDEYAAATPDSHRKSIISLTNYLVKPYASDHEKARSIYAWIVKNLSYDHALAKRKNIPSPSIKHILRTRKAICSGYSALFKAMCDIAGLECEIVIGYSREYNEKVKRRKSFTWSDHGWNAVKIDSVWYPLDATWERKEKRQKGTTIGYNYFLTDPKEFILDHLPAVPYWQLLSCPISLKEFKKPEEEIKVLLKKDTFCQSFNDSISADSKLSDAHRNYKMATDAFRFNDRNHLAMGLGYLNHGTYFLNLSNSYTFIEAKLSGTVLAHSYYASSLSHLRKSKKKKHLAKSKKYIASTKARIKKLEALQKKSNQKSNLAVTK</sequence>
<evidence type="ECO:0000313" key="2">
    <source>
        <dbReference type="EMBL" id="GAA4296847.1"/>
    </source>
</evidence>
<keyword evidence="3" id="KW-1185">Reference proteome</keyword>
<dbReference type="InterPro" id="IPR052557">
    <property type="entry name" value="CAP/Cytokinesis_protein"/>
</dbReference>
<organism evidence="2 3">
    <name type="scientific">Nibribacter koreensis</name>
    <dbReference type="NCBI Taxonomy" id="1084519"/>
    <lineage>
        <taxon>Bacteria</taxon>
        <taxon>Pseudomonadati</taxon>
        <taxon>Bacteroidota</taxon>
        <taxon>Cytophagia</taxon>
        <taxon>Cytophagales</taxon>
        <taxon>Hymenobacteraceae</taxon>
        <taxon>Nibribacter</taxon>
    </lineage>
</organism>
<dbReference type="SUPFAM" id="SSF54001">
    <property type="entry name" value="Cysteine proteinases"/>
    <property type="match status" value="1"/>
</dbReference>
<name>A0ABP8F7W6_9BACT</name>
<evidence type="ECO:0000313" key="3">
    <source>
        <dbReference type="Proteomes" id="UP001501844"/>
    </source>
</evidence>
<dbReference type="EMBL" id="BAABGX010000001">
    <property type="protein sequence ID" value="GAA4296847.1"/>
    <property type="molecule type" value="Genomic_DNA"/>
</dbReference>
<comment type="caution">
    <text evidence="2">The sequence shown here is derived from an EMBL/GenBank/DDBJ whole genome shotgun (WGS) entry which is preliminary data.</text>
</comment>
<dbReference type="Gene3D" id="3.10.620.30">
    <property type="match status" value="1"/>
</dbReference>
<dbReference type="SMART" id="SM00460">
    <property type="entry name" value="TGc"/>
    <property type="match status" value="1"/>
</dbReference>